<dbReference type="Proteomes" id="UP001497045">
    <property type="component" value="Unassembled WGS sequence"/>
</dbReference>
<gene>
    <name evidence="3" type="ORF">AAEO60_00750</name>
</gene>
<feature type="compositionally biased region" description="Low complexity" evidence="1">
    <location>
        <begin position="44"/>
        <end position="57"/>
    </location>
</feature>
<dbReference type="PANTHER" id="PTHR35562:SF2">
    <property type="entry name" value="DNA ENDONUCLEASE SMRA-RELATED"/>
    <property type="match status" value="1"/>
</dbReference>
<dbReference type="PANTHER" id="PTHR35562">
    <property type="entry name" value="DNA ENDONUCLEASE SMRA-RELATED"/>
    <property type="match status" value="1"/>
</dbReference>
<dbReference type="InterPro" id="IPR002625">
    <property type="entry name" value="Smr_dom"/>
</dbReference>
<dbReference type="SUPFAM" id="SSF160443">
    <property type="entry name" value="SMR domain-like"/>
    <property type="match status" value="1"/>
</dbReference>
<proteinExistence type="predicted"/>
<accession>A0ABU9IAL2</accession>
<sequence>MSRAPRGLSPEEAALWNKVASTVRPLHPATQHAKPKEVTAKTVPQPKKLAARKPAAPVQQPVMTPTPGIPVGHKGLDSHWERRLSRNSTEPDFTLDLHGHNLEQAYRRLDDGLIQAKAMGARLVLVVTGKPRPVQAADRGEKRGAIRAKILDWLAAGQHASDIAAVRNAHRRHGGEGALYLVLRKRG</sequence>
<dbReference type="Gene3D" id="3.30.1370.110">
    <property type="match status" value="1"/>
</dbReference>
<name>A0ABU9IAL2_9SPHN</name>
<evidence type="ECO:0000259" key="2">
    <source>
        <dbReference type="PROSITE" id="PS50828"/>
    </source>
</evidence>
<dbReference type="PROSITE" id="PS50828">
    <property type="entry name" value="SMR"/>
    <property type="match status" value="1"/>
</dbReference>
<comment type="caution">
    <text evidence="3">The sequence shown here is derived from an EMBL/GenBank/DDBJ whole genome shotgun (WGS) entry which is preliminary data.</text>
</comment>
<feature type="domain" description="Smr" evidence="2">
    <location>
        <begin position="95"/>
        <end position="184"/>
    </location>
</feature>
<dbReference type="InterPro" id="IPR036063">
    <property type="entry name" value="Smr_dom_sf"/>
</dbReference>
<keyword evidence="4" id="KW-1185">Reference proteome</keyword>
<evidence type="ECO:0000313" key="3">
    <source>
        <dbReference type="EMBL" id="MEL1249192.1"/>
    </source>
</evidence>
<feature type="region of interest" description="Disordered" evidence="1">
    <location>
        <begin position="23"/>
        <end position="73"/>
    </location>
</feature>
<protein>
    <submittedName>
        <fullName evidence="3">Smr/MutS family protein</fullName>
    </submittedName>
</protein>
<organism evidence="3 4">
    <name type="scientific">Aurantiacibacter gilvus</name>
    <dbReference type="NCBI Taxonomy" id="3139141"/>
    <lineage>
        <taxon>Bacteria</taxon>
        <taxon>Pseudomonadati</taxon>
        <taxon>Pseudomonadota</taxon>
        <taxon>Alphaproteobacteria</taxon>
        <taxon>Sphingomonadales</taxon>
        <taxon>Erythrobacteraceae</taxon>
        <taxon>Aurantiacibacter</taxon>
    </lineage>
</organism>
<dbReference type="RefSeq" id="WP_341671732.1">
    <property type="nucleotide sequence ID" value="NZ_JBBYHV010000001.1"/>
</dbReference>
<dbReference type="EMBL" id="JBBYHV010000001">
    <property type="protein sequence ID" value="MEL1249192.1"/>
    <property type="molecule type" value="Genomic_DNA"/>
</dbReference>
<evidence type="ECO:0000313" key="4">
    <source>
        <dbReference type="Proteomes" id="UP001497045"/>
    </source>
</evidence>
<evidence type="ECO:0000256" key="1">
    <source>
        <dbReference type="SAM" id="MobiDB-lite"/>
    </source>
</evidence>
<reference evidence="3 4" key="1">
    <citation type="submission" date="2024-04" db="EMBL/GenBank/DDBJ databases">
        <title>Aurantiacibacter sp. DGU6 16S ribosomal RNA gene Genome sequencing and assembly.</title>
        <authorList>
            <person name="Park S."/>
        </authorList>
    </citation>
    <scope>NUCLEOTIDE SEQUENCE [LARGE SCALE GENOMIC DNA]</scope>
    <source>
        <strain evidence="3 4">DGU6</strain>
    </source>
</reference>
<dbReference type="Pfam" id="PF01713">
    <property type="entry name" value="Smr"/>
    <property type="match status" value="1"/>
</dbReference>